<accession>A0A4R8DGU6</accession>
<proteinExistence type="predicted"/>
<sequence>MKTIILFLLLLAPAAGLFAQDDATVTALILHKDSLFWQDYNTCNVTDIRQFFSDDIEFYHDKGGVTIGLDTFMTAIRHGLCRDPAHYLLRREAVKGTVQVYPLHKDGVVYGAVISGQHVFYVNESGKSEYLDGLARFTHLWLLKNGEWKMARVLSYDHGPAPYVNNRHEISLPADVLQTYKGHYAGPQNTVDISVENGQLLLVIHDSRMVLWAESKDHFFSKERDLTFTFLPDGKLVVREHGAVTEELGRQ</sequence>
<dbReference type="RefSeq" id="WP_133997698.1">
    <property type="nucleotide sequence ID" value="NZ_SODV01000002.1"/>
</dbReference>
<feature type="domain" description="DUF4440" evidence="2">
    <location>
        <begin position="32"/>
        <end position="150"/>
    </location>
</feature>
<evidence type="ECO:0000313" key="3">
    <source>
        <dbReference type="EMBL" id="TDW96735.1"/>
    </source>
</evidence>
<protein>
    <submittedName>
        <fullName evidence="3">Uncharacterized protein DUF4440</fullName>
    </submittedName>
</protein>
<evidence type="ECO:0000313" key="4">
    <source>
        <dbReference type="Proteomes" id="UP000294498"/>
    </source>
</evidence>
<dbReference type="Pfam" id="PF14534">
    <property type="entry name" value="DUF4440"/>
    <property type="match status" value="1"/>
</dbReference>
<dbReference type="InterPro" id="IPR027843">
    <property type="entry name" value="DUF4440"/>
</dbReference>
<evidence type="ECO:0000256" key="1">
    <source>
        <dbReference type="SAM" id="SignalP"/>
    </source>
</evidence>
<organism evidence="3 4">
    <name type="scientific">Dinghuibacter silviterrae</name>
    <dbReference type="NCBI Taxonomy" id="1539049"/>
    <lineage>
        <taxon>Bacteria</taxon>
        <taxon>Pseudomonadati</taxon>
        <taxon>Bacteroidota</taxon>
        <taxon>Chitinophagia</taxon>
        <taxon>Chitinophagales</taxon>
        <taxon>Chitinophagaceae</taxon>
        <taxon>Dinghuibacter</taxon>
    </lineage>
</organism>
<dbReference type="InterPro" id="IPR032710">
    <property type="entry name" value="NTF2-like_dom_sf"/>
</dbReference>
<dbReference type="Proteomes" id="UP000294498">
    <property type="component" value="Unassembled WGS sequence"/>
</dbReference>
<keyword evidence="4" id="KW-1185">Reference proteome</keyword>
<dbReference type="AlphaFoldDB" id="A0A4R8DGU6"/>
<dbReference type="OrthoDB" id="1357763at2"/>
<dbReference type="Gene3D" id="3.10.450.50">
    <property type="match status" value="1"/>
</dbReference>
<comment type="caution">
    <text evidence="3">The sequence shown here is derived from an EMBL/GenBank/DDBJ whole genome shotgun (WGS) entry which is preliminary data.</text>
</comment>
<evidence type="ECO:0000259" key="2">
    <source>
        <dbReference type="Pfam" id="PF14534"/>
    </source>
</evidence>
<feature type="chain" id="PRO_5020286183" evidence="1">
    <location>
        <begin position="20"/>
        <end position="251"/>
    </location>
</feature>
<dbReference type="SUPFAM" id="SSF54427">
    <property type="entry name" value="NTF2-like"/>
    <property type="match status" value="1"/>
</dbReference>
<keyword evidence="1" id="KW-0732">Signal</keyword>
<reference evidence="3 4" key="1">
    <citation type="submission" date="2019-03" db="EMBL/GenBank/DDBJ databases">
        <title>Genomic Encyclopedia of Type Strains, Phase IV (KMG-IV): sequencing the most valuable type-strain genomes for metagenomic binning, comparative biology and taxonomic classification.</title>
        <authorList>
            <person name="Goeker M."/>
        </authorList>
    </citation>
    <scope>NUCLEOTIDE SEQUENCE [LARGE SCALE GENOMIC DNA]</scope>
    <source>
        <strain evidence="3 4">DSM 100059</strain>
    </source>
</reference>
<dbReference type="EMBL" id="SODV01000002">
    <property type="protein sequence ID" value="TDW96735.1"/>
    <property type="molecule type" value="Genomic_DNA"/>
</dbReference>
<gene>
    <name evidence="3" type="ORF">EDB95_4571</name>
</gene>
<feature type="signal peptide" evidence="1">
    <location>
        <begin position="1"/>
        <end position="19"/>
    </location>
</feature>
<name>A0A4R8DGU6_9BACT</name>